<reference evidence="3" key="1">
    <citation type="journal article" date="2019" name="Int. J. Syst. Evol. Microbiol.">
        <title>The Global Catalogue of Microorganisms (GCM) 10K type strain sequencing project: providing services to taxonomists for standard genome sequencing and annotation.</title>
        <authorList>
            <consortium name="The Broad Institute Genomics Platform"/>
            <consortium name="The Broad Institute Genome Sequencing Center for Infectious Disease"/>
            <person name="Wu L."/>
            <person name="Ma J."/>
        </authorList>
    </citation>
    <scope>NUCLEOTIDE SEQUENCE [LARGE SCALE GENOMIC DNA]</scope>
    <source>
        <strain evidence="3">CGMCC 1.12478</strain>
    </source>
</reference>
<comment type="caution">
    <text evidence="2">The sequence shown here is derived from an EMBL/GenBank/DDBJ whole genome shotgun (WGS) entry which is preliminary data.</text>
</comment>
<dbReference type="Pfam" id="PF13946">
    <property type="entry name" value="DUF4214"/>
    <property type="match status" value="1"/>
</dbReference>
<evidence type="ECO:0000259" key="1">
    <source>
        <dbReference type="Pfam" id="PF13946"/>
    </source>
</evidence>
<evidence type="ECO:0000313" key="2">
    <source>
        <dbReference type="EMBL" id="GGC03803.1"/>
    </source>
</evidence>
<dbReference type="InterPro" id="IPR018511">
    <property type="entry name" value="Hemolysin-typ_Ca-bd_CS"/>
</dbReference>
<feature type="domain" description="DUF4214" evidence="1">
    <location>
        <begin position="454"/>
        <end position="524"/>
    </location>
</feature>
<proteinExistence type="predicted"/>
<accession>A0ABQ1KMH4</accession>
<dbReference type="RefSeq" id="WP_188481950.1">
    <property type="nucleotide sequence ID" value="NZ_BMFC01000004.1"/>
</dbReference>
<evidence type="ECO:0000313" key="3">
    <source>
        <dbReference type="Proteomes" id="UP000645462"/>
    </source>
</evidence>
<dbReference type="InterPro" id="IPR025282">
    <property type="entry name" value="DUF4214"/>
</dbReference>
<name>A0ABQ1KMH4_9RHOB</name>
<dbReference type="SUPFAM" id="SSF51120">
    <property type="entry name" value="beta-Roll"/>
    <property type="match status" value="1"/>
</dbReference>
<dbReference type="EMBL" id="BMFC01000004">
    <property type="protein sequence ID" value="GGC03803.1"/>
    <property type="molecule type" value="Genomic_DNA"/>
</dbReference>
<sequence length="546" mass="57903">MPLPIVSAVGTFANVLGIVSFFSSPDDDSARLQALRDIQDSLDELRGLSNAQINQSIAQSLGQSQSAMDNLERYAVEEDPVARAALGETAIQQATLGLNEITSQVRAVMSTASLDSLAYAFSAVHYAMIARMTVADVVQDGPLGSPGLHRQIKEAAALLWDELGRDDLLWQMEARMAGEITPILEPFVQNGQAGTRVGYQSNLTDYLTTTFLPGALLGIGSSAGTINAAAAREAEEVRAHDRGVVLDGLYRIAVASNDFLALDAVNVAGLYEQILTDDDDAAFGTSRADYILLRNGDDTVDGLGGPDALNGGAGNDVLRGGAHTDNLTGGPGSDMLFASTTYGDMGESDFARYDGDSDSYTIIGGRGYAIVIAENGDRDKLFGFDFLRFDDGVIALPDGSALDGAGDPSDFVVAERVALLYEAALNRNGAIDLPGLNFYIGVTEANTLSDEFLADDLMRSPEFTQNFGDVNGMSNTEFLTVVYTNILDRAPDGPGLAFYRDLLDDGVITRALALADIAISPENTQGSVDILMSLYENSAGDWSFVA</sequence>
<dbReference type="Proteomes" id="UP000645462">
    <property type="component" value="Unassembled WGS sequence"/>
</dbReference>
<gene>
    <name evidence="2" type="ORF">GCM10011363_20510</name>
</gene>
<dbReference type="InterPro" id="IPR001343">
    <property type="entry name" value="Hemolysn_Ca-bd"/>
</dbReference>
<keyword evidence="3" id="KW-1185">Reference proteome</keyword>
<dbReference type="Gene3D" id="2.150.10.10">
    <property type="entry name" value="Serralysin-like metalloprotease, C-terminal"/>
    <property type="match status" value="1"/>
</dbReference>
<dbReference type="Pfam" id="PF00353">
    <property type="entry name" value="HemolysinCabind"/>
    <property type="match status" value="1"/>
</dbReference>
<dbReference type="PROSITE" id="PS00330">
    <property type="entry name" value="HEMOLYSIN_CALCIUM"/>
    <property type="match status" value="1"/>
</dbReference>
<organism evidence="2 3">
    <name type="scientific">Marivita lacus</name>
    <dbReference type="NCBI Taxonomy" id="1323742"/>
    <lineage>
        <taxon>Bacteria</taxon>
        <taxon>Pseudomonadati</taxon>
        <taxon>Pseudomonadota</taxon>
        <taxon>Alphaproteobacteria</taxon>
        <taxon>Rhodobacterales</taxon>
        <taxon>Roseobacteraceae</taxon>
        <taxon>Marivita</taxon>
    </lineage>
</organism>
<dbReference type="InterPro" id="IPR011049">
    <property type="entry name" value="Serralysin-like_metalloprot_C"/>
</dbReference>
<protein>
    <recommendedName>
        <fullName evidence="1">DUF4214 domain-containing protein</fullName>
    </recommendedName>
</protein>